<dbReference type="RefSeq" id="WP_152430383.1">
    <property type="nucleotide sequence ID" value="NZ_CBCSDK010000002.1"/>
</dbReference>
<reference evidence="2 3" key="1">
    <citation type="submission" date="2019-10" db="EMBL/GenBank/DDBJ databases">
        <title>Complete genome sequence of Vibrio sp. strain THAF100, isolated from non-filtered water from the water column of tank 6 of a marine aquarium containing stony-coral fragments. Water maintained at 26 degree C.</title>
        <authorList>
            <person name="Ruckert C."/>
            <person name="Franco A."/>
            <person name="Kalinowski J."/>
            <person name="Glaeser S."/>
        </authorList>
    </citation>
    <scope>NUCLEOTIDE SEQUENCE [LARGE SCALE GENOMIC DNA]</scope>
    <source>
        <strain evidence="2 3">THAF100</strain>
    </source>
</reference>
<feature type="chain" id="PRO_5024981500" description="GlyGly-CTERM sorting domain-containing protein" evidence="1">
    <location>
        <begin position="24"/>
        <end position="540"/>
    </location>
</feature>
<accession>A0A5P9CKX6</accession>
<dbReference type="OrthoDB" id="6395565at2"/>
<evidence type="ECO:0000313" key="3">
    <source>
        <dbReference type="Proteomes" id="UP000326936"/>
    </source>
</evidence>
<dbReference type="NCBIfam" id="TIGR03501">
    <property type="entry name" value="GlyGly_CTERM"/>
    <property type="match status" value="1"/>
</dbReference>
<keyword evidence="1" id="KW-0732">Signal</keyword>
<dbReference type="InterPro" id="IPR022562">
    <property type="entry name" value="DUF3466"/>
</dbReference>
<dbReference type="Pfam" id="PF11949">
    <property type="entry name" value="DUF3466"/>
    <property type="match status" value="1"/>
</dbReference>
<sequence length="540" mass="58408" precursor="true">MSKTIFKLSSVTLALLGSFSVNAAIYDIYGYQPVKNGNAKTYGVAIEPGTANCWSGTNCSQASYEIAFEEKLYNEGFAYRDEVPFRYNLGYDLIDNDGLSIYDGFKSYCNSFLGYNDAGCSRWADEEYNKGYAQENSDTSFAYIESSANQIEDSKSNVIINNFTDSNDVIGTYYGGELRNRTVAFSGNVSPTLTASSVTYDQNKVWAKTSSGSNDILVGSVSKQSTNTLDYTSYAAIWRDDGSSAEIVDWQTDAAEQDRRTPHGSARDVAVVGSETYAVGYNSDSEERPVASVFNVNRATLKATSSIISRYSSTSYLNSLLTSINSNGYAIGEAKYATPINGAYANSLFYITDPANPNGSFNEFSGPIFFSGANGKAGAINNNDEAVGAIDYQTHAEVNGDQGKQRGQRAFIAPLNSSNTKAPLNGRAWYLDDLVNDGNTNSTNNQFRVIDATDINDAGVISGTAYYCEGGYDTLYLDSKCNGSTQGAEKIVAVKLVPIQNSTASNIQERGLEPVSIDRKGGSLGWFALVVIGLLGFRRK</sequence>
<evidence type="ECO:0000313" key="2">
    <source>
        <dbReference type="EMBL" id="QFT26202.1"/>
    </source>
</evidence>
<feature type="signal peptide" evidence="1">
    <location>
        <begin position="1"/>
        <end position="23"/>
    </location>
</feature>
<dbReference type="EMBL" id="CP045350">
    <property type="protein sequence ID" value="QFT26202.1"/>
    <property type="molecule type" value="Genomic_DNA"/>
</dbReference>
<dbReference type="AlphaFoldDB" id="A0A5P9CKX6"/>
<organism evidence="2 3">
    <name type="scientific">Vibrio aquimaris</name>
    <dbReference type="NCBI Taxonomy" id="2587862"/>
    <lineage>
        <taxon>Bacteria</taxon>
        <taxon>Pseudomonadati</taxon>
        <taxon>Pseudomonadota</taxon>
        <taxon>Gammaproteobacteria</taxon>
        <taxon>Vibrionales</taxon>
        <taxon>Vibrionaceae</taxon>
        <taxon>Vibrio</taxon>
    </lineage>
</organism>
<gene>
    <name evidence="2" type="ORF">FIV01_07160</name>
</gene>
<evidence type="ECO:0008006" key="4">
    <source>
        <dbReference type="Google" id="ProtNLM"/>
    </source>
</evidence>
<protein>
    <recommendedName>
        <fullName evidence="4">GlyGly-CTERM sorting domain-containing protein</fullName>
    </recommendedName>
</protein>
<dbReference type="Proteomes" id="UP000326936">
    <property type="component" value="Chromosome"/>
</dbReference>
<dbReference type="KEGG" id="vaq:FIV01_07160"/>
<evidence type="ECO:0000256" key="1">
    <source>
        <dbReference type="SAM" id="SignalP"/>
    </source>
</evidence>
<proteinExistence type="predicted"/>
<name>A0A5P9CKX6_9VIBR</name>
<keyword evidence="3" id="KW-1185">Reference proteome</keyword>
<dbReference type="InterPro" id="IPR020008">
    <property type="entry name" value="GlyGly_CTERM"/>
</dbReference>